<name>A0ABW7AZW9_9ACTN</name>
<comment type="caution">
    <text evidence="1">The sequence shown here is derived from an EMBL/GenBank/DDBJ whole genome shotgun (WGS) entry which is preliminary data.</text>
</comment>
<protein>
    <submittedName>
        <fullName evidence="1">Uncharacterized protein</fullName>
    </submittedName>
</protein>
<keyword evidence="2" id="KW-1185">Reference proteome</keyword>
<dbReference type="EMBL" id="JBICYV010000003">
    <property type="protein sequence ID" value="MFG3010076.1"/>
    <property type="molecule type" value="Genomic_DNA"/>
</dbReference>
<evidence type="ECO:0000313" key="2">
    <source>
        <dbReference type="Proteomes" id="UP001604267"/>
    </source>
</evidence>
<proteinExistence type="predicted"/>
<reference evidence="1 2" key="1">
    <citation type="submission" date="2024-10" db="EMBL/GenBank/DDBJ databases">
        <title>The Natural Products Discovery Center: Release of the First 8490 Sequenced Strains for Exploring Actinobacteria Biosynthetic Diversity.</title>
        <authorList>
            <person name="Kalkreuter E."/>
            <person name="Kautsar S.A."/>
            <person name="Yang D."/>
            <person name="Bader C.D."/>
            <person name="Teijaro C.N."/>
            <person name="Fluegel L."/>
            <person name="Davis C.M."/>
            <person name="Simpson J.R."/>
            <person name="Lauterbach L."/>
            <person name="Steele A.D."/>
            <person name="Gui C."/>
            <person name="Meng S."/>
            <person name="Li G."/>
            <person name="Viehrig K."/>
            <person name="Ye F."/>
            <person name="Su P."/>
            <person name="Kiefer A.F."/>
            <person name="Nichols A."/>
            <person name="Cepeda A.J."/>
            <person name="Yan W."/>
            <person name="Fan B."/>
            <person name="Jiang Y."/>
            <person name="Adhikari A."/>
            <person name="Zheng C.-J."/>
            <person name="Schuster L."/>
            <person name="Cowan T.M."/>
            <person name="Smanski M.J."/>
            <person name="Chevrette M.G."/>
            <person name="De Carvalho L.P.S."/>
            <person name="Shen B."/>
        </authorList>
    </citation>
    <scope>NUCLEOTIDE SEQUENCE [LARGE SCALE GENOMIC DNA]</scope>
    <source>
        <strain evidence="1 2">NPDC048320</strain>
    </source>
</reference>
<organism evidence="1 2">
    <name type="scientific">Streptomyces cinerochromogenes</name>
    <dbReference type="NCBI Taxonomy" id="66422"/>
    <lineage>
        <taxon>Bacteria</taxon>
        <taxon>Bacillati</taxon>
        <taxon>Actinomycetota</taxon>
        <taxon>Actinomycetes</taxon>
        <taxon>Kitasatosporales</taxon>
        <taxon>Streptomycetaceae</taxon>
        <taxon>Streptomyces</taxon>
    </lineage>
</organism>
<sequence>MAETRSAPEQAAVVAVADQPVSVVIRGFRTGKDLAAGDAFPRTEPQLRAQARALIVAY</sequence>
<gene>
    <name evidence="1" type="ORF">ACGFZB_06405</name>
</gene>
<accession>A0ABW7AZW9</accession>
<dbReference type="Proteomes" id="UP001604267">
    <property type="component" value="Unassembled WGS sequence"/>
</dbReference>
<evidence type="ECO:0000313" key="1">
    <source>
        <dbReference type="EMBL" id="MFG3010076.1"/>
    </source>
</evidence>
<dbReference type="RefSeq" id="WP_392816772.1">
    <property type="nucleotide sequence ID" value="NZ_JBICYV010000003.1"/>
</dbReference>